<evidence type="ECO:0000256" key="3">
    <source>
        <dbReference type="ARBA" id="ARBA00020552"/>
    </source>
</evidence>
<evidence type="ECO:0000256" key="2">
    <source>
        <dbReference type="ARBA" id="ARBA00010270"/>
    </source>
</evidence>
<dbReference type="Proteomes" id="UP000320653">
    <property type="component" value="Unassembled WGS sequence"/>
</dbReference>
<proteinExistence type="inferred from homology"/>
<protein>
    <recommendedName>
        <fullName evidence="3">Lectin-like protein BA14k</fullName>
    </recommendedName>
</protein>
<comment type="similarity">
    <text evidence="2">Belongs to the BA14k family.</text>
</comment>
<comment type="subcellular location">
    <subcellularLocation>
        <location evidence="1">Membrane</location>
        <topology evidence="1">Single-pass membrane protein</topology>
    </subcellularLocation>
</comment>
<accession>A0A561PYV6</accession>
<keyword evidence="4" id="KW-0472">Membrane</keyword>
<keyword evidence="4" id="KW-1003">Cell membrane</keyword>
<keyword evidence="8" id="KW-1185">Reference proteome</keyword>
<evidence type="ECO:0000313" key="7">
    <source>
        <dbReference type="EMBL" id="TWF43306.1"/>
    </source>
</evidence>
<sequence length="220" mass="23930">MRQLLTSLVLVSCLFPIGIGGLKLASSLSEPSRPHQFSDLTSEPLWSSDVRRVNPLQQAYERLPATISEDTLVAETSTTQGSSLSSSDDTKIDTFQDNIAAPKVNPLHVQAAARAQKWCSTRYRSYDPSDNTYQPYSGGSRRLCNPPVGILTAASEQEDPLAANGSVSHAQWCMERYSSYRIEDDTYQPFSGGRRKCTGPSSLSASNTTKALADASAVQF</sequence>
<dbReference type="EMBL" id="VIWP01000022">
    <property type="protein sequence ID" value="TWF43306.1"/>
    <property type="molecule type" value="Genomic_DNA"/>
</dbReference>
<evidence type="ECO:0000256" key="5">
    <source>
        <dbReference type="ARBA" id="ARBA00022734"/>
    </source>
</evidence>
<dbReference type="RefSeq" id="WP_145643749.1">
    <property type="nucleotide sequence ID" value="NZ_VIWP01000022.1"/>
</dbReference>
<evidence type="ECO:0000256" key="6">
    <source>
        <dbReference type="ARBA" id="ARBA00025321"/>
    </source>
</evidence>
<dbReference type="AlphaFoldDB" id="A0A561PYV6"/>
<evidence type="ECO:0000256" key="4">
    <source>
        <dbReference type="ARBA" id="ARBA00022475"/>
    </source>
</evidence>
<name>A0A561PYV6_9HYPH</name>
<dbReference type="GO" id="GO:0016020">
    <property type="term" value="C:membrane"/>
    <property type="evidence" value="ECO:0007669"/>
    <property type="project" value="UniProtKB-SubCell"/>
</dbReference>
<dbReference type="InterPro" id="IPR012413">
    <property type="entry name" value="BA14K"/>
</dbReference>
<dbReference type="GO" id="GO:0030246">
    <property type="term" value="F:carbohydrate binding"/>
    <property type="evidence" value="ECO:0007669"/>
    <property type="project" value="UniProtKB-KW"/>
</dbReference>
<evidence type="ECO:0000256" key="1">
    <source>
        <dbReference type="ARBA" id="ARBA00004167"/>
    </source>
</evidence>
<gene>
    <name evidence="7" type="ORF">FHW37_12215</name>
</gene>
<keyword evidence="5" id="KW-0430">Lectin</keyword>
<organism evidence="7 8">
    <name type="scientific">Neorhizobium alkalisoli</name>
    <dbReference type="NCBI Taxonomy" id="528178"/>
    <lineage>
        <taxon>Bacteria</taxon>
        <taxon>Pseudomonadati</taxon>
        <taxon>Pseudomonadota</taxon>
        <taxon>Alphaproteobacteria</taxon>
        <taxon>Hyphomicrobiales</taxon>
        <taxon>Rhizobiaceae</taxon>
        <taxon>Rhizobium/Agrobacterium group</taxon>
        <taxon>Neorhizobium</taxon>
    </lineage>
</organism>
<dbReference type="OrthoDB" id="8117189at2"/>
<comment type="caution">
    <text evidence="7">The sequence shown here is derived from an EMBL/GenBank/DDBJ whole genome shotgun (WGS) entry which is preliminary data.</text>
</comment>
<dbReference type="Pfam" id="PF07886">
    <property type="entry name" value="BA14K"/>
    <property type="match status" value="2"/>
</dbReference>
<reference evidence="7 8" key="1">
    <citation type="submission" date="2019-06" db="EMBL/GenBank/DDBJ databases">
        <title>Sorghum-associated microbial communities from plants grown in Nebraska, USA.</title>
        <authorList>
            <person name="Schachtman D."/>
        </authorList>
    </citation>
    <scope>NUCLEOTIDE SEQUENCE [LARGE SCALE GENOMIC DNA]</scope>
    <source>
        <strain evidence="7 8">1225</strain>
    </source>
</reference>
<evidence type="ECO:0000313" key="8">
    <source>
        <dbReference type="Proteomes" id="UP000320653"/>
    </source>
</evidence>
<comment type="function">
    <text evidence="6">Has immunoglobulin-binding and hemagglutination properties, and can bind to mannose. Essential for virulence. May be involved in LPS biosynthesis or polysaccharide transport.</text>
</comment>